<reference evidence="6 7" key="1">
    <citation type="submission" date="2014-03" db="EMBL/GenBank/DDBJ databases">
        <title>Genomics of Bifidobacteria.</title>
        <authorList>
            <person name="Ventura M."/>
            <person name="Milani C."/>
            <person name="Lugli G.A."/>
        </authorList>
    </citation>
    <scope>NUCLEOTIDE SEQUENCE [LARGE SCALE GENOMIC DNA]</scope>
    <source>
        <strain evidence="6 7">DSM 21395</strain>
    </source>
</reference>
<dbReference type="GeneID" id="93094227"/>
<organism evidence="6 7">
    <name type="scientific">Bifidobacterium mongoliense DSM 21395</name>
    <dbReference type="NCBI Taxonomy" id="1437603"/>
    <lineage>
        <taxon>Bacteria</taxon>
        <taxon>Bacillati</taxon>
        <taxon>Actinomycetota</taxon>
        <taxon>Actinomycetes</taxon>
        <taxon>Bifidobacteriales</taxon>
        <taxon>Bifidobacteriaceae</taxon>
        <taxon>Bifidobacterium</taxon>
    </lineage>
</organism>
<evidence type="ECO:0000313" key="7">
    <source>
        <dbReference type="Proteomes" id="UP000029082"/>
    </source>
</evidence>
<dbReference type="Pfam" id="PF01297">
    <property type="entry name" value="ZnuA"/>
    <property type="match status" value="1"/>
</dbReference>
<evidence type="ECO:0000256" key="5">
    <source>
        <dbReference type="RuleBase" id="RU003512"/>
    </source>
</evidence>
<keyword evidence="2 5" id="KW-0813">Transport</keyword>
<accession>A0A087C0H8</accession>
<comment type="subcellular location">
    <subcellularLocation>
        <location evidence="1">Cell envelope</location>
    </subcellularLocation>
</comment>
<dbReference type="PANTHER" id="PTHR42953:SF1">
    <property type="entry name" value="METAL-BINDING PROTEIN HI_0362-RELATED"/>
    <property type="match status" value="1"/>
</dbReference>
<dbReference type="CDD" id="cd01137">
    <property type="entry name" value="PsaA"/>
    <property type="match status" value="1"/>
</dbReference>
<dbReference type="AlphaFoldDB" id="A0A087C0H8"/>
<dbReference type="eggNOG" id="COG0803">
    <property type="taxonomic scope" value="Bacteria"/>
</dbReference>
<dbReference type="Proteomes" id="UP000029082">
    <property type="component" value="Unassembled WGS sequence"/>
</dbReference>
<dbReference type="InterPro" id="IPR050492">
    <property type="entry name" value="Bact_metal-bind_prot9"/>
</dbReference>
<dbReference type="Gene3D" id="3.40.50.1980">
    <property type="entry name" value="Nitrogenase molybdenum iron protein domain"/>
    <property type="match status" value="2"/>
</dbReference>
<keyword evidence="4" id="KW-0732">Signal</keyword>
<dbReference type="PRINTS" id="PR00690">
    <property type="entry name" value="ADHESNFAMILY"/>
</dbReference>
<dbReference type="InterPro" id="IPR006129">
    <property type="entry name" value="AdhesinB"/>
</dbReference>
<dbReference type="RefSeq" id="WP_237745340.1">
    <property type="nucleotide sequence ID" value="NZ_JDUO01000003.1"/>
</dbReference>
<keyword evidence="3" id="KW-0479">Metal-binding</keyword>
<dbReference type="GO" id="GO:0046872">
    <property type="term" value="F:metal ion binding"/>
    <property type="evidence" value="ECO:0007669"/>
    <property type="project" value="UniProtKB-KW"/>
</dbReference>
<dbReference type="GO" id="GO:0007155">
    <property type="term" value="P:cell adhesion"/>
    <property type="evidence" value="ECO:0007669"/>
    <property type="project" value="InterPro"/>
</dbReference>
<dbReference type="InterPro" id="IPR006127">
    <property type="entry name" value="ZnuA-like"/>
</dbReference>
<dbReference type="EMBL" id="JGZE01000011">
    <property type="protein sequence ID" value="KFI76778.1"/>
    <property type="molecule type" value="Genomic_DNA"/>
</dbReference>
<dbReference type="GO" id="GO:0030001">
    <property type="term" value="P:metal ion transport"/>
    <property type="evidence" value="ECO:0007669"/>
    <property type="project" value="InterPro"/>
</dbReference>
<evidence type="ECO:0000256" key="4">
    <source>
        <dbReference type="ARBA" id="ARBA00022729"/>
    </source>
</evidence>
<proteinExistence type="inferred from homology"/>
<dbReference type="SUPFAM" id="SSF53807">
    <property type="entry name" value="Helical backbone' metal receptor"/>
    <property type="match status" value="1"/>
</dbReference>
<gene>
    <name evidence="6" type="ORF">BMON_0681</name>
</gene>
<dbReference type="PRINTS" id="PR00691">
    <property type="entry name" value="ADHESINB"/>
</dbReference>
<comment type="similarity">
    <text evidence="5">Belongs to the bacterial solute-binding protein 9 family.</text>
</comment>
<name>A0A087C0H8_9BIFI</name>
<dbReference type="InterPro" id="IPR006128">
    <property type="entry name" value="Lipoprotein_PsaA-like"/>
</dbReference>
<evidence type="ECO:0000256" key="1">
    <source>
        <dbReference type="ARBA" id="ARBA00004196"/>
    </source>
</evidence>
<protein>
    <submittedName>
        <fullName evidence="6">Metal ABC transporter substrate-binding protein</fullName>
    </submittedName>
</protein>
<dbReference type="STRING" id="1437603.GCA_000771525_01104"/>
<evidence type="ECO:0000256" key="2">
    <source>
        <dbReference type="ARBA" id="ARBA00022448"/>
    </source>
</evidence>
<dbReference type="GO" id="GO:0030313">
    <property type="term" value="C:cell envelope"/>
    <property type="evidence" value="ECO:0007669"/>
    <property type="project" value="UniProtKB-SubCell"/>
</dbReference>
<sequence length="328" mass="35564">MTTDHTPTSRRSAWLPPMLVPLRILWCALVAAALLVTAGCGTSPHAATADNGKPTVLTTFTITADMARNVAGNHLNVVSIAKPGAEIHDYEPTASDIVRASKADLILDNGLGLERWFERFVANAKAPRVTLSADVTPISISEGEYAGKPNPHAWMSPKNGRLYVDAIVTAFRALDPAHADDYTRNGAAYQRRIQAVSDSLNDSLGTLPEAQRTLVSCEGAFSYLARDEGLHEAYIWPVNAESEGTPQQIAKVVDTVRRQRVPTVFCESTVNGKAMRQVAQETGAAFRQDEDHLLYVDSLSAKHGPVPTYLDLLRHDATAIIDGLTRGR</sequence>
<comment type="caution">
    <text evidence="6">The sequence shown here is derived from an EMBL/GenBank/DDBJ whole genome shotgun (WGS) entry which is preliminary data.</text>
</comment>
<dbReference type="PANTHER" id="PTHR42953">
    <property type="entry name" value="HIGH-AFFINITY ZINC UPTAKE SYSTEM PROTEIN ZNUA-RELATED"/>
    <property type="match status" value="1"/>
</dbReference>
<keyword evidence="7" id="KW-1185">Reference proteome</keyword>
<evidence type="ECO:0000256" key="3">
    <source>
        <dbReference type="ARBA" id="ARBA00022723"/>
    </source>
</evidence>
<evidence type="ECO:0000313" key="6">
    <source>
        <dbReference type="EMBL" id="KFI76778.1"/>
    </source>
</evidence>